<dbReference type="OrthoDB" id="5123397at2"/>
<reference evidence="2 3" key="1">
    <citation type="journal article" date="2016" name="J. Biotechnol.">
        <title>First complete genome sequence of a species in the genus Microterricola, an extremophilic cold active enzyme producing bacterial strain ERGS5:02 isolated from Sikkim Himalaya.</title>
        <authorList>
            <person name="Himanshu"/>
            <person name="Swarnkar M.K."/>
            <person name="Singh D."/>
            <person name="Kumar R."/>
        </authorList>
    </citation>
    <scope>NUCLEOTIDE SEQUENCE [LARGE SCALE GENOMIC DNA]</scope>
    <source>
        <strain evidence="2 3">ERGS5:02</strain>
    </source>
</reference>
<reference evidence="3" key="2">
    <citation type="submission" date="2016-01" db="EMBL/GenBank/DDBJ databases">
        <title>First complete genome sequence of a species in the genus Microterricola, an extremophilic cold active enzyme producing strain ERGS5:02 isolated from Sikkim Himalaya.</title>
        <authorList>
            <person name="Kumar R."/>
            <person name="Singh D."/>
            <person name="Swarnkar M.K."/>
        </authorList>
    </citation>
    <scope>NUCLEOTIDE SEQUENCE [LARGE SCALE GENOMIC DNA]</scope>
    <source>
        <strain evidence="3">ERGS5:02</strain>
    </source>
</reference>
<protein>
    <submittedName>
        <fullName evidence="2">Uncharacterized protein</fullName>
    </submittedName>
</protein>
<feature type="transmembrane region" description="Helical" evidence="1">
    <location>
        <begin position="12"/>
        <end position="33"/>
    </location>
</feature>
<evidence type="ECO:0000313" key="3">
    <source>
        <dbReference type="Proteomes" id="UP000058305"/>
    </source>
</evidence>
<organism evidence="2 3">
    <name type="scientific">Microterricola viridarii</name>
    <dbReference type="NCBI Taxonomy" id="412690"/>
    <lineage>
        <taxon>Bacteria</taxon>
        <taxon>Bacillati</taxon>
        <taxon>Actinomycetota</taxon>
        <taxon>Actinomycetes</taxon>
        <taxon>Micrococcales</taxon>
        <taxon>Microbacteriaceae</taxon>
        <taxon>Microterricola</taxon>
    </lineage>
</organism>
<dbReference type="AlphaFoldDB" id="A0A0X8E2R4"/>
<keyword evidence="1" id="KW-0472">Membrane</keyword>
<evidence type="ECO:0000313" key="2">
    <source>
        <dbReference type="EMBL" id="AMB58619.1"/>
    </source>
</evidence>
<keyword evidence="3" id="KW-1185">Reference proteome</keyword>
<accession>A0A0X8E2R4</accession>
<sequence length="204" mass="21818">MNHTNRALNRIVLFITGVLLLAIGVALVSAIVWPVGAEWWTAATKAGLSWLDDMVAASRIGATTASWIAIAALAVIVLLLAMLIVALVRLGGKRSHTALGSLGAQNSLGRVIVHDAFMSDAVKHSLGRRDEILFSSVSADAIHKTPVLHVSVTPRQNTSPRDIAQDVDRLVANLATLTGYDVPTYISIHSGLRAQLAHNQRRLT</sequence>
<evidence type="ECO:0000256" key="1">
    <source>
        <dbReference type="SAM" id="Phobius"/>
    </source>
</evidence>
<dbReference type="Proteomes" id="UP000058305">
    <property type="component" value="Chromosome"/>
</dbReference>
<proteinExistence type="predicted"/>
<keyword evidence="1" id="KW-1133">Transmembrane helix</keyword>
<name>A0A0X8E2R4_9MICO</name>
<dbReference type="KEGG" id="mvd:AWU67_06825"/>
<dbReference type="RefSeq" id="WP_067227308.1">
    <property type="nucleotide sequence ID" value="NZ_CP014145.1"/>
</dbReference>
<feature type="transmembrane region" description="Helical" evidence="1">
    <location>
        <begin position="67"/>
        <end position="88"/>
    </location>
</feature>
<keyword evidence="1" id="KW-0812">Transmembrane</keyword>
<dbReference type="EMBL" id="CP014145">
    <property type="protein sequence ID" value="AMB58619.1"/>
    <property type="molecule type" value="Genomic_DNA"/>
</dbReference>
<gene>
    <name evidence="2" type="ORF">AWU67_06825</name>
</gene>